<dbReference type="Gene3D" id="2.20.200.10">
    <property type="entry name" value="Outer membrane efflux proteins (OEP)"/>
    <property type="match status" value="1"/>
</dbReference>
<dbReference type="Gene3D" id="1.20.1600.10">
    <property type="entry name" value="Outer membrane efflux proteins (OEP)"/>
    <property type="match status" value="1"/>
</dbReference>
<dbReference type="GO" id="GO:0005886">
    <property type="term" value="C:plasma membrane"/>
    <property type="evidence" value="ECO:0007669"/>
    <property type="project" value="UniProtKB-SubCell"/>
</dbReference>
<dbReference type="RefSeq" id="WP_093556250.1">
    <property type="nucleotide sequence ID" value="NZ_FPBO01000012.1"/>
</dbReference>
<gene>
    <name evidence="4" type="ORF">SAMN05216552_101254</name>
</gene>
<dbReference type="STRING" id="1035707.SAMN05216552_101254"/>
<proteinExistence type="inferred from homology"/>
<dbReference type="InterPro" id="IPR003423">
    <property type="entry name" value="OMP_efflux"/>
</dbReference>
<comment type="similarity">
    <text evidence="1 2">Belongs to the outer membrane factor (OMF) (TC 1.B.17) family.</text>
</comment>
<evidence type="ECO:0000256" key="3">
    <source>
        <dbReference type="SAM" id="MobiDB-lite"/>
    </source>
</evidence>
<evidence type="ECO:0000256" key="1">
    <source>
        <dbReference type="ARBA" id="ARBA00007613"/>
    </source>
</evidence>
<comment type="subcellular location">
    <subcellularLocation>
        <location evidence="2">Cell membrane</location>
        <topology evidence="2">Lipid-anchor</topology>
    </subcellularLocation>
</comment>
<name>A0A1I7JME2_9BURK</name>
<keyword evidence="2" id="KW-0812">Transmembrane</keyword>
<evidence type="ECO:0000313" key="5">
    <source>
        <dbReference type="Proteomes" id="UP000199391"/>
    </source>
</evidence>
<protein>
    <submittedName>
        <fullName evidence="4">Efflux transporter, outer membrane factor (OMF) lipoprotein, NodT family</fullName>
    </submittedName>
</protein>
<accession>A0A1I7JME2</accession>
<keyword evidence="2 4" id="KW-0449">Lipoprotein</keyword>
<reference evidence="5" key="1">
    <citation type="submission" date="2016-10" db="EMBL/GenBank/DDBJ databases">
        <authorList>
            <person name="Varghese N."/>
            <person name="Submissions S."/>
        </authorList>
    </citation>
    <scope>NUCLEOTIDE SEQUENCE [LARGE SCALE GENOMIC DNA]</scope>
    <source>
        <strain evidence="5">CGMCC 1.11014</strain>
    </source>
</reference>
<feature type="region of interest" description="Disordered" evidence="3">
    <location>
        <begin position="1"/>
        <end position="32"/>
    </location>
</feature>
<dbReference type="InterPro" id="IPR010131">
    <property type="entry name" value="MdtP/NodT-like"/>
</dbReference>
<dbReference type="PANTHER" id="PTHR30203">
    <property type="entry name" value="OUTER MEMBRANE CATION EFFLUX PROTEIN"/>
    <property type="match status" value="1"/>
</dbReference>
<dbReference type="SUPFAM" id="SSF56954">
    <property type="entry name" value="Outer membrane efflux proteins (OEP)"/>
    <property type="match status" value="1"/>
</dbReference>
<organism evidence="4 5">
    <name type="scientific">Pseudoduganella namucuonensis</name>
    <dbReference type="NCBI Taxonomy" id="1035707"/>
    <lineage>
        <taxon>Bacteria</taxon>
        <taxon>Pseudomonadati</taxon>
        <taxon>Pseudomonadota</taxon>
        <taxon>Betaproteobacteria</taxon>
        <taxon>Burkholderiales</taxon>
        <taxon>Oxalobacteraceae</taxon>
        <taxon>Telluria group</taxon>
        <taxon>Pseudoduganella</taxon>
    </lineage>
</organism>
<keyword evidence="2" id="KW-0564">Palmitate</keyword>
<evidence type="ECO:0000256" key="2">
    <source>
        <dbReference type="RuleBase" id="RU362097"/>
    </source>
</evidence>
<evidence type="ECO:0000313" key="4">
    <source>
        <dbReference type="EMBL" id="SFU86341.1"/>
    </source>
</evidence>
<sequence length="502" mass="51754">MNQIPHRGSAAPFPSATAPASRSAATAPAPRPAPSIPARAGLLALAAALAGCAVGPKYELPATPHIAAFKEAEGWVPAAPADALERGPWWTLFGDPVLNELAASVEVSNQNIAAAAAAYAQARALVAEQRAQLFPSVDLGGSGTRGGGGGDTRTSSQYRVNIGGSWEPDIWGRLAAANTAAGASAQASAADLAAARLSAQGELAANYFSLRQQDAQKALLDATVAGYERVLRIAQNRFKAGIAAHSDVLQAQTQLDNVRIDLLTAARQRAQLEHAIAVLLGKAPAEFTLAPLPPSGPAAQPSFPAVPAIPVGVPSTLLQRRPDIAAAERRVAAANEQIGIARAAYFPSLNLSASYGFGASQVAGLFSASNGLWSLGLSAAQTLFDAGATRARVAGAEAGRDAAIARYRQTVLAAFAEVEDQLAASRALEQQQELRLSAASAADQVEQQMLNRYRAGQVGYTDVVNAQVTALNARRALLQAQADRQATAVALIQSLGGGWRAP</sequence>
<dbReference type="Proteomes" id="UP000199391">
    <property type="component" value="Unassembled WGS sequence"/>
</dbReference>
<keyword evidence="5" id="KW-1185">Reference proteome</keyword>
<dbReference type="AlphaFoldDB" id="A0A1I7JME2"/>
<feature type="compositionally biased region" description="Low complexity" evidence="3">
    <location>
        <begin position="9"/>
        <end position="28"/>
    </location>
</feature>
<keyword evidence="2" id="KW-1134">Transmembrane beta strand</keyword>
<dbReference type="PANTHER" id="PTHR30203:SF33">
    <property type="entry name" value="BLR4455 PROTEIN"/>
    <property type="match status" value="1"/>
</dbReference>
<dbReference type="Pfam" id="PF02321">
    <property type="entry name" value="OEP"/>
    <property type="match status" value="2"/>
</dbReference>
<dbReference type="EMBL" id="FPBO01000012">
    <property type="protein sequence ID" value="SFU86341.1"/>
    <property type="molecule type" value="Genomic_DNA"/>
</dbReference>
<dbReference type="OrthoDB" id="9770517at2"/>
<dbReference type="GO" id="GO:0015562">
    <property type="term" value="F:efflux transmembrane transporter activity"/>
    <property type="evidence" value="ECO:0007669"/>
    <property type="project" value="InterPro"/>
</dbReference>
<dbReference type="NCBIfam" id="TIGR01845">
    <property type="entry name" value="outer_NodT"/>
    <property type="match status" value="1"/>
</dbReference>
<keyword evidence="2" id="KW-0472">Membrane</keyword>